<evidence type="ECO:0000256" key="1">
    <source>
        <dbReference type="SAM" id="MobiDB-lite"/>
    </source>
</evidence>
<gene>
    <name evidence="2" type="ORF">GCM10017567_70090</name>
</gene>
<keyword evidence="3" id="KW-1185">Reference proteome</keyword>
<name>A0ABQ3KWA2_9PSEU</name>
<comment type="caution">
    <text evidence="2">The sequence shown here is derived from an EMBL/GenBank/DDBJ whole genome shotgun (WGS) entry which is preliminary data.</text>
</comment>
<organism evidence="2 3">
    <name type="scientific">Amycolatopsis bullii</name>
    <dbReference type="NCBI Taxonomy" id="941987"/>
    <lineage>
        <taxon>Bacteria</taxon>
        <taxon>Bacillati</taxon>
        <taxon>Actinomycetota</taxon>
        <taxon>Actinomycetes</taxon>
        <taxon>Pseudonocardiales</taxon>
        <taxon>Pseudonocardiaceae</taxon>
        <taxon>Amycolatopsis</taxon>
    </lineage>
</organism>
<protein>
    <submittedName>
        <fullName evidence="2">Uncharacterized protein</fullName>
    </submittedName>
</protein>
<evidence type="ECO:0000313" key="3">
    <source>
        <dbReference type="Proteomes" id="UP000649955"/>
    </source>
</evidence>
<dbReference type="Proteomes" id="UP000649955">
    <property type="component" value="Unassembled WGS sequence"/>
</dbReference>
<sequence>MSQGTEFHGHAAMPAHPGRHRRGGAESWTPPLPEHRPVRHHAAGVAREPGSPPLLRYEPPEPGFPVRYRGTAEVGSPPLRRQARGQEPGYPARFRGTAEPPEGGDRPFRLRASDSRPGEPPVPGSLPWAHHPSEAADRPFRPCSAVPEPADPPVRGLLPLDPPLLPQPRNRRPSAPLFPAAHGSLPLDGFDQDEDGQDEAPVTESHAEQAARRTRVSLAAPAPRNVDLDEEDVRIYSAPPLDELDELGGLGGFAIGSVPASVTPPKTWKKAAWFATGASGAVVVGLLCAGSFLVGKPPVDQAVQGAWPGYQGAPTIADPTGEHRPPTQGGSAPGPESPSRPEDDAAAGKPGGGTGPVDGVAPPPHAGTPNAPDTTTTTGPARPSATPRKPPVTPAQRETPVKPPWWYSFPPDAQTMGDNSEKFFNTVTTDPSAASAVTTGRLHDEGPQALADRYAGIAYFEVKKVSIDQQRGVTVNTVEVTHTDGTKTVEERTLTFGDGDKITADGQ</sequence>
<feature type="compositionally biased region" description="Basic and acidic residues" evidence="1">
    <location>
        <begin position="131"/>
        <end position="140"/>
    </location>
</feature>
<reference evidence="3" key="1">
    <citation type="journal article" date="2019" name="Int. J. Syst. Evol. Microbiol.">
        <title>The Global Catalogue of Microorganisms (GCM) 10K type strain sequencing project: providing services to taxonomists for standard genome sequencing and annotation.</title>
        <authorList>
            <consortium name="The Broad Institute Genomics Platform"/>
            <consortium name="The Broad Institute Genome Sequencing Center for Infectious Disease"/>
            <person name="Wu L."/>
            <person name="Ma J."/>
        </authorList>
    </citation>
    <scope>NUCLEOTIDE SEQUENCE [LARGE SCALE GENOMIC DNA]</scope>
    <source>
        <strain evidence="3">CGMCC 4.7680</strain>
    </source>
</reference>
<feature type="compositionally biased region" description="Basic and acidic residues" evidence="1">
    <location>
        <begin position="103"/>
        <end position="117"/>
    </location>
</feature>
<feature type="region of interest" description="Disordered" evidence="1">
    <location>
        <begin position="1"/>
        <end position="215"/>
    </location>
</feature>
<accession>A0ABQ3KWA2</accession>
<feature type="region of interest" description="Disordered" evidence="1">
    <location>
        <begin position="305"/>
        <end position="426"/>
    </location>
</feature>
<evidence type="ECO:0000313" key="2">
    <source>
        <dbReference type="EMBL" id="GHG38982.1"/>
    </source>
</evidence>
<feature type="compositionally biased region" description="Polar residues" evidence="1">
    <location>
        <begin position="416"/>
        <end position="426"/>
    </location>
</feature>
<dbReference type="EMBL" id="BNAW01000046">
    <property type="protein sequence ID" value="GHG38982.1"/>
    <property type="molecule type" value="Genomic_DNA"/>
</dbReference>
<proteinExistence type="predicted"/>
<feature type="compositionally biased region" description="Low complexity" evidence="1">
    <location>
        <begin position="367"/>
        <end position="387"/>
    </location>
</feature>